<dbReference type="HOGENOM" id="CLU_2409835_0_0_5"/>
<protein>
    <submittedName>
        <fullName evidence="1">Uncharacterized protein</fullName>
    </submittedName>
</protein>
<dbReference type="Proteomes" id="UP000031643">
    <property type="component" value="Chromosome"/>
</dbReference>
<name>A0A0A8K265_9HYPH</name>
<proteinExistence type="predicted"/>
<dbReference type="EMBL" id="AP014648">
    <property type="protein sequence ID" value="BAQ17053.1"/>
    <property type="molecule type" value="Genomic_DNA"/>
</dbReference>
<evidence type="ECO:0000313" key="2">
    <source>
        <dbReference type="Proteomes" id="UP000031643"/>
    </source>
</evidence>
<dbReference type="KEGG" id="mcg:GL4_1598"/>
<gene>
    <name evidence="1" type="ORF">GL4_1598</name>
</gene>
<dbReference type="AlphaFoldDB" id="A0A0A8K265"/>
<evidence type="ECO:0000313" key="1">
    <source>
        <dbReference type="EMBL" id="BAQ17053.1"/>
    </source>
</evidence>
<organism evidence="1 2">
    <name type="scientific">Methyloceanibacter caenitepidi</name>
    <dbReference type="NCBI Taxonomy" id="1384459"/>
    <lineage>
        <taxon>Bacteria</taxon>
        <taxon>Pseudomonadati</taxon>
        <taxon>Pseudomonadota</taxon>
        <taxon>Alphaproteobacteria</taxon>
        <taxon>Hyphomicrobiales</taxon>
        <taxon>Hyphomicrobiaceae</taxon>
        <taxon>Methyloceanibacter</taxon>
    </lineage>
</organism>
<sequence length="92" mass="10403">MARTLGLRAPIAVAGDLNRPKGIRLCTRCGLRIRGVGCRHGRDFLFVTWRLVEERVSGILGLPATGQSEPNAIPLRRGMREPGMWRRSPRWR</sequence>
<dbReference type="STRING" id="1384459.GL4_1598"/>
<keyword evidence="2" id="KW-1185">Reference proteome</keyword>
<accession>A0A0A8K265</accession>
<reference evidence="1 2" key="1">
    <citation type="submission" date="2014-09" db="EMBL/GenBank/DDBJ databases">
        <title>Genome sequencing of Methyloceanibacter caenitepidi Gela4.</title>
        <authorList>
            <person name="Takeuchi M."/>
            <person name="Susumu S."/>
            <person name="Kamagata Y."/>
            <person name="Oshima K."/>
            <person name="Hattori M."/>
            <person name="Iwasaki W."/>
        </authorList>
    </citation>
    <scope>NUCLEOTIDE SEQUENCE [LARGE SCALE GENOMIC DNA]</scope>
    <source>
        <strain evidence="1 2">Gela4</strain>
    </source>
</reference>